<keyword evidence="2" id="KW-1185">Reference proteome</keyword>
<reference evidence="1" key="1">
    <citation type="journal article" date="2014" name="Int. J. Syst. Evol. Microbiol.">
        <title>Complete genome sequence of Corynebacterium casei LMG S-19264T (=DSM 44701T), isolated from a smear-ripened cheese.</title>
        <authorList>
            <consortium name="US DOE Joint Genome Institute (JGI-PGF)"/>
            <person name="Walter F."/>
            <person name="Albersmeier A."/>
            <person name="Kalinowski J."/>
            <person name="Ruckert C."/>
        </authorList>
    </citation>
    <scope>NUCLEOTIDE SEQUENCE</scope>
    <source>
        <strain evidence="1">KCTC 32513</strain>
    </source>
</reference>
<dbReference type="Proteomes" id="UP000634004">
    <property type="component" value="Unassembled WGS sequence"/>
</dbReference>
<organism evidence="1 2">
    <name type="scientific">Algimonas arctica</name>
    <dbReference type="NCBI Taxonomy" id="1479486"/>
    <lineage>
        <taxon>Bacteria</taxon>
        <taxon>Pseudomonadati</taxon>
        <taxon>Pseudomonadota</taxon>
        <taxon>Alphaproteobacteria</taxon>
        <taxon>Maricaulales</taxon>
        <taxon>Robiginitomaculaceae</taxon>
        <taxon>Algimonas</taxon>
    </lineage>
</organism>
<sequence>MTPEQIKSVRDYLCKRFKTEAIRISPRKVQDSVEVYLDDEILGLLYIDDEDKDDISYDLNMSILQQDLDA</sequence>
<protein>
    <recommendedName>
        <fullName evidence="3">DUF3126 family protein</fullName>
    </recommendedName>
</protein>
<dbReference type="AlphaFoldDB" id="A0A8J3G182"/>
<evidence type="ECO:0000313" key="1">
    <source>
        <dbReference type="EMBL" id="GHA83555.1"/>
    </source>
</evidence>
<dbReference type="EMBL" id="BMZH01000001">
    <property type="protein sequence ID" value="GHA83555.1"/>
    <property type="molecule type" value="Genomic_DNA"/>
</dbReference>
<dbReference type="InterPro" id="IPR021473">
    <property type="entry name" value="DUF3126"/>
</dbReference>
<reference evidence="1" key="2">
    <citation type="submission" date="2020-09" db="EMBL/GenBank/DDBJ databases">
        <authorList>
            <person name="Sun Q."/>
            <person name="Kim S."/>
        </authorList>
    </citation>
    <scope>NUCLEOTIDE SEQUENCE</scope>
    <source>
        <strain evidence="1">KCTC 32513</strain>
    </source>
</reference>
<comment type="caution">
    <text evidence="1">The sequence shown here is derived from an EMBL/GenBank/DDBJ whole genome shotgun (WGS) entry which is preliminary data.</text>
</comment>
<accession>A0A8J3G182</accession>
<dbReference type="Pfam" id="PF11324">
    <property type="entry name" value="DUF3126"/>
    <property type="match status" value="1"/>
</dbReference>
<evidence type="ECO:0000313" key="2">
    <source>
        <dbReference type="Proteomes" id="UP000634004"/>
    </source>
</evidence>
<gene>
    <name evidence="1" type="ORF">GCM10009069_03570</name>
</gene>
<proteinExistence type="predicted"/>
<dbReference type="RefSeq" id="WP_189494784.1">
    <property type="nucleotide sequence ID" value="NZ_BMZH01000001.1"/>
</dbReference>
<evidence type="ECO:0008006" key="3">
    <source>
        <dbReference type="Google" id="ProtNLM"/>
    </source>
</evidence>
<name>A0A8J3G182_9PROT</name>